<evidence type="ECO:0000313" key="3">
    <source>
        <dbReference type="Proteomes" id="UP001374803"/>
    </source>
</evidence>
<dbReference type="InterPro" id="IPR036249">
    <property type="entry name" value="Thioredoxin-like_sf"/>
</dbReference>
<reference evidence="2" key="1">
    <citation type="submission" date="2021-12" db="EMBL/GenBank/DDBJ databases">
        <title>Discovery of the Pendulisporaceae a myxobacterial family with distinct sporulation behavior and unique specialized metabolism.</title>
        <authorList>
            <person name="Garcia R."/>
            <person name="Popoff A."/>
            <person name="Bader C.D."/>
            <person name="Loehr J."/>
            <person name="Walesch S."/>
            <person name="Walt C."/>
            <person name="Boldt J."/>
            <person name="Bunk B."/>
            <person name="Haeckl F.J.F.P.J."/>
            <person name="Gunesch A.P."/>
            <person name="Birkelbach J."/>
            <person name="Nuebel U."/>
            <person name="Pietschmann T."/>
            <person name="Bach T."/>
            <person name="Mueller R."/>
        </authorList>
    </citation>
    <scope>NUCLEOTIDE SEQUENCE</scope>
    <source>
        <strain evidence="2">MSr11367</strain>
    </source>
</reference>
<dbReference type="Proteomes" id="UP001374803">
    <property type="component" value="Chromosome"/>
</dbReference>
<dbReference type="EMBL" id="CP089983">
    <property type="protein sequence ID" value="WXB10457.1"/>
    <property type="molecule type" value="Genomic_DNA"/>
</dbReference>
<keyword evidence="3" id="KW-1185">Reference proteome</keyword>
<proteinExistence type="predicted"/>
<dbReference type="Pfam" id="PF00085">
    <property type="entry name" value="Thioredoxin"/>
    <property type="match status" value="1"/>
</dbReference>
<dbReference type="CDD" id="cd02947">
    <property type="entry name" value="TRX_family"/>
    <property type="match status" value="1"/>
</dbReference>
<accession>A0ABZ2LI96</accession>
<name>A0ABZ2LI96_9BACT</name>
<dbReference type="Gene3D" id="3.40.30.10">
    <property type="entry name" value="Glutaredoxin"/>
    <property type="match status" value="1"/>
</dbReference>
<sequence>MIAFSSTACPACERMKPRLAEAIKACHGEADVTRVNIDDDAGEALAATYDISLLPTYVNVDASGSEVSRLTGVQSEERLERSIEEVRAVQCASIEKKTDEKTL</sequence>
<dbReference type="SUPFAM" id="SSF52833">
    <property type="entry name" value="Thioredoxin-like"/>
    <property type="match status" value="1"/>
</dbReference>
<organism evidence="2 3">
    <name type="scientific">Pendulispora rubella</name>
    <dbReference type="NCBI Taxonomy" id="2741070"/>
    <lineage>
        <taxon>Bacteria</taxon>
        <taxon>Pseudomonadati</taxon>
        <taxon>Myxococcota</taxon>
        <taxon>Myxococcia</taxon>
        <taxon>Myxococcales</taxon>
        <taxon>Sorangiineae</taxon>
        <taxon>Pendulisporaceae</taxon>
        <taxon>Pendulispora</taxon>
    </lineage>
</organism>
<dbReference type="InterPro" id="IPR013766">
    <property type="entry name" value="Thioredoxin_domain"/>
</dbReference>
<gene>
    <name evidence="2" type="ORF">LVJ94_24915</name>
</gene>
<dbReference type="PROSITE" id="PS51352">
    <property type="entry name" value="THIOREDOXIN_2"/>
    <property type="match status" value="1"/>
</dbReference>
<evidence type="ECO:0000313" key="2">
    <source>
        <dbReference type="EMBL" id="WXB10457.1"/>
    </source>
</evidence>
<evidence type="ECO:0000259" key="1">
    <source>
        <dbReference type="PROSITE" id="PS51352"/>
    </source>
</evidence>
<protein>
    <submittedName>
        <fullName evidence="2">Thioredoxin family protein</fullName>
    </submittedName>
</protein>
<feature type="domain" description="Thioredoxin" evidence="1">
    <location>
        <begin position="1"/>
        <end position="88"/>
    </location>
</feature>